<proteinExistence type="predicted"/>
<dbReference type="AlphaFoldDB" id="A0A1Y0B2H3"/>
<gene>
    <name evidence="1" type="ORF">AEK19_MT1395</name>
</gene>
<dbReference type="EMBL" id="KY774314">
    <property type="protein sequence ID" value="ART31591.1"/>
    <property type="molecule type" value="Genomic_DNA"/>
</dbReference>
<protein>
    <submittedName>
        <fullName evidence="1">Uncharacterized protein</fullName>
    </submittedName>
</protein>
<accession>A0A1Y0B2H3</accession>
<reference evidence="1" key="1">
    <citation type="submission" date="2017-03" db="EMBL/GenBank/DDBJ databases">
        <title>The mitochondrial genome of the carnivorous plant Utricularia reniformis (Lentibulariaceae): structure, comparative analysis and evolutionary landmarks.</title>
        <authorList>
            <person name="Silva S.R."/>
            <person name="Alvarenga D.O."/>
            <person name="Michael T.P."/>
            <person name="Miranda V.F.O."/>
            <person name="Varani A.M."/>
        </authorList>
    </citation>
    <scope>NUCLEOTIDE SEQUENCE</scope>
</reference>
<evidence type="ECO:0000313" key="1">
    <source>
        <dbReference type="EMBL" id="ART31591.1"/>
    </source>
</evidence>
<keyword evidence="1" id="KW-0496">Mitochondrion</keyword>
<name>A0A1Y0B2H3_9LAMI</name>
<geneLocation type="mitochondrion" evidence="1"/>
<organism evidence="1">
    <name type="scientific">Utricularia reniformis</name>
    <dbReference type="NCBI Taxonomy" id="192314"/>
    <lineage>
        <taxon>Eukaryota</taxon>
        <taxon>Viridiplantae</taxon>
        <taxon>Streptophyta</taxon>
        <taxon>Embryophyta</taxon>
        <taxon>Tracheophyta</taxon>
        <taxon>Spermatophyta</taxon>
        <taxon>Magnoliopsida</taxon>
        <taxon>eudicotyledons</taxon>
        <taxon>Gunneridae</taxon>
        <taxon>Pentapetalae</taxon>
        <taxon>asterids</taxon>
        <taxon>lamiids</taxon>
        <taxon>Lamiales</taxon>
        <taxon>Lentibulariaceae</taxon>
        <taxon>Utricularia</taxon>
    </lineage>
</organism>
<sequence length="37" mass="3991">MSLAADLAWLDTLLNKRMEEGSHFGLDLARTVSSALG</sequence>